<name>A0ABP0D6M5_9PEZI</name>
<gene>
    <name evidence="2" type="ORF">SEPCBS57363_000206</name>
</gene>
<evidence type="ECO:0000256" key="1">
    <source>
        <dbReference type="SAM" id="MobiDB-lite"/>
    </source>
</evidence>
<dbReference type="Proteomes" id="UP001642501">
    <property type="component" value="Unassembled WGS sequence"/>
</dbReference>
<protein>
    <recommendedName>
        <fullName evidence="4">Myb/SANT-like domain-containing protein</fullName>
    </recommendedName>
</protein>
<reference evidence="2 3" key="1">
    <citation type="submission" date="2024-01" db="EMBL/GenBank/DDBJ databases">
        <authorList>
            <person name="Allen C."/>
            <person name="Tagirdzhanova G."/>
        </authorList>
    </citation>
    <scope>NUCLEOTIDE SEQUENCE [LARGE SCALE GENOMIC DNA]</scope>
    <source>
        <strain evidence="2 3">CBS 573.63</strain>
    </source>
</reference>
<dbReference type="EMBL" id="CAWUOM010000002">
    <property type="protein sequence ID" value="CAK7262757.1"/>
    <property type="molecule type" value="Genomic_DNA"/>
</dbReference>
<accession>A0ABP0D6M5</accession>
<feature type="region of interest" description="Disordered" evidence="1">
    <location>
        <begin position="31"/>
        <end position="55"/>
    </location>
</feature>
<organism evidence="2 3">
    <name type="scientific">Sporothrix epigloea</name>
    <dbReference type="NCBI Taxonomy" id="1892477"/>
    <lineage>
        <taxon>Eukaryota</taxon>
        <taxon>Fungi</taxon>
        <taxon>Dikarya</taxon>
        <taxon>Ascomycota</taxon>
        <taxon>Pezizomycotina</taxon>
        <taxon>Sordariomycetes</taxon>
        <taxon>Sordariomycetidae</taxon>
        <taxon>Ophiostomatales</taxon>
        <taxon>Ophiostomataceae</taxon>
        <taxon>Sporothrix</taxon>
    </lineage>
</organism>
<evidence type="ECO:0008006" key="4">
    <source>
        <dbReference type="Google" id="ProtNLM"/>
    </source>
</evidence>
<sequence>MSAQSLPRPLRVGLAGASPDMPIHIPDDIATVAAGDGPASKDHSTAPDALAGRKTVAPKKRKSVARGRARNYTIEYTDDMTDAVMSLFLGEALRGTFRKFKGKGRFKTRKFNEETVAQGFERISQEMSQKFPNFGWNAAKIKTKFETERQRLAAWLAWRDGYYSAPFDDEGRPVSTEEQHRLFLAVYPEHDWVFSQALRDVDGYLKIYPDEEYGLYAKDAWQWLASANSSESDSPSSGPPHKRPYRA</sequence>
<evidence type="ECO:0000313" key="3">
    <source>
        <dbReference type="Proteomes" id="UP001642501"/>
    </source>
</evidence>
<comment type="caution">
    <text evidence="2">The sequence shown here is derived from an EMBL/GenBank/DDBJ whole genome shotgun (WGS) entry which is preliminary data.</text>
</comment>
<proteinExistence type="predicted"/>
<feature type="region of interest" description="Disordered" evidence="1">
    <location>
        <begin position="228"/>
        <end position="247"/>
    </location>
</feature>
<keyword evidence="3" id="KW-1185">Reference proteome</keyword>
<evidence type="ECO:0000313" key="2">
    <source>
        <dbReference type="EMBL" id="CAK7262757.1"/>
    </source>
</evidence>